<comment type="caution">
    <text evidence="1">The sequence shown here is derived from an EMBL/GenBank/DDBJ whole genome shotgun (WGS) entry which is preliminary data.</text>
</comment>
<accession>A0ABR9VYT9</accession>
<dbReference type="EMBL" id="JADEYR010000002">
    <property type="protein sequence ID" value="MBE9403352.1"/>
    <property type="molecule type" value="Genomic_DNA"/>
</dbReference>
<protein>
    <submittedName>
        <fullName evidence="1">Uncharacterized protein</fullName>
    </submittedName>
</protein>
<evidence type="ECO:0000313" key="2">
    <source>
        <dbReference type="Proteomes" id="UP000644727"/>
    </source>
</evidence>
<evidence type="ECO:0000313" key="1">
    <source>
        <dbReference type="EMBL" id="MBE9403352.1"/>
    </source>
</evidence>
<name>A0ABR9VYT9_9MICO</name>
<reference evidence="1 2" key="1">
    <citation type="submission" date="2020-10" db="EMBL/GenBank/DDBJ databases">
        <title>Draft genome and description of Brachybacterium epidermidis sp nov.</title>
        <authorList>
            <person name="Boxberger M."/>
            <person name="La Scola B."/>
        </authorList>
    </citation>
    <scope>NUCLEOTIDE SEQUENCE [LARGE SCALE GENOMIC DNA]</scope>
    <source>
        <strain evidence="1 2">Marseille-Q2903</strain>
    </source>
</reference>
<proteinExistence type="predicted"/>
<dbReference type="Proteomes" id="UP000644727">
    <property type="component" value="Unassembled WGS sequence"/>
</dbReference>
<sequence length="52" mass="5875">MCAIAPWGRTTWGAPTSCHRGVTAQLRMLRELTEDDVFKRQADTLFSDSYLA</sequence>
<gene>
    <name evidence="1" type="ORF">IOE58_03810</name>
</gene>
<organism evidence="1 2">
    <name type="scientific">Brachybacterium epidermidis</name>
    <dbReference type="NCBI Taxonomy" id="2781983"/>
    <lineage>
        <taxon>Bacteria</taxon>
        <taxon>Bacillati</taxon>
        <taxon>Actinomycetota</taxon>
        <taxon>Actinomycetes</taxon>
        <taxon>Micrococcales</taxon>
        <taxon>Dermabacteraceae</taxon>
        <taxon>Brachybacterium</taxon>
    </lineage>
</organism>
<keyword evidence="2" id="KW-1185">Reference proteome</keyword>
<dbReference type="RefSeq" id="WP_193865093.1">
    <property type="nucleotide sequence ID" value="NZ_JADEYR010000002.1"/>
</dbReference>